<evidence type="ECO:0000256" key="12">
    <source>
        <dbReference type="ARBA" id="ARBA00023136"/>
    </source>
</evidence>
<dbReference type="SUPFAM" id="SSF55874">
    <property type="entry name" value="ATPase domain of HSP90 chaperone/DNA topoisomerase II/histidine kinase"/>
    <property type="match status" value="1"/>
</dbReference>
<feature type="domain" description="Histidine kinase" evidence="13">
    <location>
        <begin position="305"/>
        <end position="528"/>
    </location>
</feature>
<dbReference type="PRINTS" id="PR00344">
    <property type="entry name" value="BCTRLSENSOR"/>
</dbReference>
<keyword evidence="4" id="KW-0597">Phosphoprotein</keyword>
<evidence type="ECO:0000256" key="11">
    <source>
        <dbReference type="ARBA" id="ARBA00023012"/>
    </source>
</evidence>
<dbReference type="GO" id="GO:0005524">
    <property type="term" value="F:ATP binding"/>
    <property type="evidence" value="ECO:0007669"/>
    <property type="project" value="UniProtKB-KW"/>
</dbReference>
<name>A0A238KKR3_9RHOB</name>
<keyword evidence="9" id="KW-0067">ATP-binding</keyword>
<dbReference type="InterPro" id="IPR005467">
    <property type="entry name" value="His_kinase_dom"/>
</dbReference>
<dbReference type="Pfam" id="PF00512">
    <property type="entry name" value="HisKA"/>
    <property type="match status" value="1"/>
</dbReference>
<evidence type="ECO:0000256" key="3">
    <source>
        <dbReference type="ARBA" id="ARBA00012438"/>
    </source>
</evidence>
<evidence type="ECO:0000256" key="8">
    <source>
        <dbReference type="ARBA" id="ARBA00022777"/>
    </source>
</evidence>
<keyword evidence="11" id="KW-0902">Two-component regulatory system</keyword>
<comment type="subcellular location">
    <subcellularLocation>
        <location evidence="2">Membrane</location>
    </subcellularLocation>
</comment>
<dbReference type="SMART" id="SM00388">
    <property type="entry name" value="HisKA"/>
    <property type="match status" value="1"/>
</dbReference>
<comment type="catalytic activity">
    <reaction evidence="1">
        <text>ATP + protein L-histidine = ADP + protein N-phospho-L-histidine.</text>
        <dbReference type="EC" id="2.7.13.3"/>
    </reaction>
</comment>
<evidence type="ECO:0000256" key="7">
    <source>
        <dbReference type="ARBA" id="ARBA00022741"/>
    </source>
</evidence>
<keyword evidence="16" id="KW-1185">Reference proteome</keyword>
<dbReference type="PANTHER" id="PTHR43065">
    <property type="entry name" value="SENSOR HISTIDINE KINASE"/>
    <property type="match status" value="1"/>
</dbReference>
<keyword evidence="7" id="KW-0547">Nucleotide-binding</keyword>
<evidence type="ECO:0000256" key="1">
    <source>
        <dbReference type="ARBA" id="ARBA00000085"/>
    </source>
</evidence>
<keyword evidence="8" id="KW-0418">Kinase</keyword>
<dbReference type="PROSITE" id="PS50839">
    <property type="entry name" value="CHASE"/>
    <property type="match status" value="1"/>
</dbReference>
<sequence>MKIALRRRVVVPLAVAGLAFLVSSFLYFSERQTQATELREETQVVSAIFAARLETHLMARLQTVQLLGYHFSRHETLSPEEFRDETHLFLELFDDLQALNWVDSTGVIRVVTPERGNSAALGLNVKELPMPAEALAQADAAATLWVTPPIELAQGGKGFVGYFPLSWEGRRTGFLNIVFRVEPLMVSALGDIPSHTYSIRVLDKDQELFSIGRGGIIEDYATSHEIEIGGRVWQVQVSPTGARVRDADDLVDEIIAVLGLVLTVFSGVLVRLLLDRQAALRETIDLQLKLNQAQKMEAIGNLTGGVAHDFNNLLSVIQGNLELIRETHDPARVQHYSEAALKASRQGAELTNQMLSFSRQSRLEPVMLDVNALVRETQAWASRVIPEDIVFELDLSPGLWPVEADRSLTQNALLNLILNAKDAMPRGGTLAIKTMNVLVNAAITGGFGDEVAAGRYVVLEVRDTGQGIPKELMSKVFDPFFTTKPVGSGTGLGLSMVQGFMKQSGGGVRVDSRLGSGTVFKLYFQVFDNRAR</sequence>
<evidence type="ECO:0000259" key="14">
    <source>
        <dbReference type="PROSITE" id="PS50839"/>
    </source>
</evidence>
<dbReference type="SMART" id="SM01079">
    <property type="entry name" value="CHASE"/>
    <property type="match status" value="1"/>
</dbReference>
<dbReference type="InterPro" id="IPR036890">
    <property type="entry name" value="HATPase_C_sf"/>
</dbReference>
<evidence type="ECO:0000256" key="2">
    <source>
        <dbReference type="ARBA" id="ARBA00004370"/>
    </source>
</evidence>
<evidence type="ECO:0000313" key="16">
    <source>
        <dbReference type="Proteomes" id="UP000207598"/>
    </source>
</evidence>
<dbReference type="RefSeq" id="WP_094021482.1">
    <property type="nucleotide sequence ID" value="NZ_FXYF01000006.1"/>
</dbReference>
<dbReference type="EMBL" id="FXYF01000006">
    <property type="protein sequence ID" value="SMX42656.1"/>
    <property type="molecule type" value="Genomic_DNA"/>
</dbReference>
<dbReference type="InterPro" id="IPR003661">
    <property type="entry name" value="HisK_dim/P_dom"/>
</dbReference>
<evidence type="ECO:0000256" key="10">
    <source>
        <dbReference type="ARBA" id="ARBA00022989"/>
    </source>
</evidence>
<evidence type="ECO:0000313" key="15">
    <source>
        <dbReference type="EMBL" id="SMX42656.1"/>
    </source>
</evidence>
<feature type="domain" description="CHASE" evidence="14">
    <location>
        <begin position="107"/>
        <end position="203"/>
    </location>
</feature>
<dbReference type="InterPro" id="IPR042240">
    <property type="entry name" value="CHASE_sf"/>
</dbReference>
<dbReference type="Proteomes" id="UP000207598">
    <property type="component" value="Unassembled WGS sequence"/>
</dbReference>
<proteinExistence type="predicted"/>
<dbReference type="PANTHER" id="PTHR43065:SF46">
    <property type="entry name" value="C4-DICARBOXYLATE TRANSPORT SENSOR PROTEIN DCTB"/>
    <property type="match status" value="1"/>
</dbReference>
<evidence type="ECO:0000256" key="5">
    <source>
        <dbReference type="ARBA" id="ARBA00022679"/>
    </source>
</evidence>
<dbReference type="GO" id="GO:0000155">
    <property type="term" value="F:phosphorelay sensor kinase activity"/>
    <property type="evidence" value="ECO:0007669"/>
    <property type="project" value="InterPro"/>
</dbReference>
<reference evidence="15 16" key="1">
    <citation type="submission" date="2017-05" db="EMBL/GenBank/DDBJ databases">
        <authorList>
            <person name="Song R."/>
            <person name="Chenine A.L."/>
            <person name="Ruprecht R.M."/>
        </authorList>
    </citation>
    <scope>NUCLEOTIDE SEQUENCE [LARGE SCALE GENOMIC DNA]</scope>
    <source>
        <strain evidence="15 16">CECT 8898</strain>
    </source>
</reference>
<dbReference type="GO" id="GO:0016020">
    <property type="term" value="C:membrane"/>
    <property type="evidence" value="ECO:0007669"/>
    <property type="project" value="UniProtKB-SubCell"/>
</dbReference>
<dbReference type="InterPro" id="IPR006189">
    <property type="entry name" value="CHASE_dom"/>
</dbReference>
<dbReference type="AlphaFoldDB" id="A0A238KKR3"/>
<dbReference type="Pfam" id="PF02518">
    <property type="entry name" value="HATPase_c"/>
    <property type="match status" value="1"/>
</dbReference>
<dbReference type="CDD" id="cd00082">
    <property type="entry name" value="HisKA"/>
    <property type="match status" value="1"/>
</dbReference>
<evidence type="ECO:0000256" key="4">
    <source>
        <dbReference type="ARBA" id="ARBA00022553"/>
    </source>
</evidence>
<dbReference type="SMART" id="SM00387">
    <property type="entry name" value="HATPase_c"/>
    <property type="match status" value="1"/>
</dbReference>
<organism evidence="15 16">
    <name type="scientific">Maliponia aquimaris</name>
    <dbReference type="NCBI Taxonomy" id="1673631"/>
    <lineage>
        <taxon>Bacteria</taxon>
        <taxon>Pseudomonadati</taxon>
        <taxon>Pseudomonadota</taxon>
        <taxon>Alphaproteobacteria</taxon>
        <taxon>Rhodobacterales</taxon>
        <taxon>Paracoccaceae</taxon>
        <taxon>Maliponia</taxon>
    </lineage>
</organism>
<dbReference type="PROSITE" id="PS50109">
    <property type="entry name" value="HIS_KIN"/>
    <property type="match status" value="1"/>
</dbReference>
<keyword evidence="6" id="KW-0812">Transmembrane</keyword>
<keyword evidence="5" id="KW-0808">Transferase</keyword>
<dbReference type="InterPro" id="IPR004358">
    <property type="entry name" value="Sig_transdc_His_kin-like_C"/>
</dbReference>
<accession>A0A238KKR3</accession>
<evidence type="ECO:0000259" key="13">
    <source>
        <dbReference type="PROSITE" id="PS50109"/>
    </source>
</evidence>
<protein>
    <recommendedName>
        <fullName evidence="3">histidine kinase</fullName>
        <ecNumber evidence="3">2.7.13.3</ecNumber>
    </recommendedName>
</protein>
<dbReference type="Gene3D" id="1.10.287.130">
    <property type="match status" value="1"/>
</dbReference>
<dbReference type="InterPro" id="IPR036097">
    <property type="entry name" value="HisK_dim/P_sf"/>
</dbReference>
<gene>
    <name evidence="15" type="ORF">MAA8898_02678</name>
</gene>
<dbReference type="EC" id="2.7.13.3" evidence="3"/>
<evidence type="ECO:0000256" key="6">
    <source>
        <dbReference type="ARBA" id="ARBA00022692"/>
    </source>
</evidence>
<dbReference type="InterPro" id="IPR003594">
    <property type="entry name" value="HATPase_dom"/>
</dbReference>
<evidence type="ECO:0000256" key="9">
    <source>
        <dbReference type="ARBA" id="ARBA00022840"/>
    </source>
</evidence>
<keyword evidence="10" id="KW-1133">Transmembrane helix</keyword>
<dbReference type="OrthoDB" id="9796100at2"/>
<dbReference type="Gene3D" id="3.30.450.350">
    <property type="entry name" value="CHASE domain"/>
    <property type="match status" value="1"/>
</dbReference>
<dbReference type="Pfam" id="PF03924">
    <property type="entry name" value="CHASE"/>
    <property type="match status" value="1"/>
</dbReference>
<dbReference type="Gene3D" id="3.30.565.10">
    <property type="entry name" value="Histidine kinase-like ATPase, C-terminal domain"/>
    <property type="match status" value="1"/>
</dbReference>
<dbReference type="SUPFAM" id="SSF47384">
    <property type="entry name" value="Homodimeric domain of signal transducing histidine kinase"/>
    <property type="match status" value="1"/>
</dbReference>
<keyword evidence="12" id="KW-0472">Membrane</keyword>